<keyword evidence="5" id="KW-1185">Reference proteome</keyword>
<proteinExistence type="predicted"/>
<dbReference type="AlphaFoldDB" id="A0A7J9SHW2"/>
<evidence type="ECO:0000256" key="1">
    <source>
        <dbReference type="SAM" id="MobiDB-lite"/>
    </source>
</evidence>
<gene>
    <name evidence="4" type="ORF">H5V44_05325</name>
</gene>
<reference evidence="4 5" key="1">
    <citation type="submission" date="2020-08" db="EMBL/GenBank/DDBJ databases">
        <authorList>
            <person name="Seo M.-J."/>
        </authorList>
    </citation>
    <scope>NUCLEOTIDE SEQUENCE [LARGE SCALE GENOMIC DNA]</scope>
    <source>
        <strain evidence="4 5">MBLA0160</strain>
    </source>
</reference>
<sequence>MANASDPEDGEDRPADGSGPFREPEPIEPETPRAENVLFVLLGVLATIALLATAVFPNLI</sequence>
<organism evidence="4 5">
    <name type="scientific">Halobellus ruber</name>
    <dbReference type="NCBI Taxonomy" id="2761102"/>
    <lineage>
        <taxon>Archaea</taxon>
        <taxon>Methanobacteriati</taxon>
        <taxon>Methanobacteriota</taxon>
        <taxon>Stenosarchaea group</taxon>
        <taxon>Halobacteria</taxon>
        <taxon>Halobacteriales</taxon>
        <taxon>Haloferacaceae</taxon>
        <taxon>Halobellus</taxon>
    </lineage>
</organism>
<feature type="region of interest" description="Disordered" evidence="1">
    <location>
        <begin position="1"/>
        <end position="30"/>
    </location>
</feature>
<keyword evidence="2" id="KW-0812">Transmembrane</keyword>
<evidence type="ECO:0000313" key="4">
    <source>
        <dbReference type="EMBL" id="MBB6645719.1"/>
    </source>
</evidence>
<evidence type="ECO:0000259" key="3">
    <source>
        <dbReference type="Pfam" id="PF23994"/>
    </source>
</evidence>
<feature type="transmembrane region" description="Helical" evidence="2">
    <location>
        <begin position="37"/>
        <end position="56"/>
    </location>
</feature>
<evidence type="ECO:0000313" key="5">
    <source>
        <dbReference type="Proteomes" id="UP000546257"/>
    </source>
</evidence>
<dbReference type="InterPro" id="IPR055736">
    <property type="entry name" value="DUF7312"/>
</dbReference>
<accession>A0A7J9SHW2</accession>
<feature type="domain" description="DUF7312" evidence="3">
    <location>
        <begin position="8"/>
        <end position="54"/>
    </location>
</feature>
<name>A0A7J9SHW2_9EURY</name>
<comment type="caution">
    <text evidence="4">The sequence shown here is derived from an EMBL/GenBank/DDBJ whole genome shotgun (WGS) entry which is preliminary data.</text>
</comment>
<feature type="compositionally biased region" description="Acidic residues" evidence="1">
    <location>
        <begin position="1"/>
        <end position="11"/>
    </location>
</feature>
<dbReference type="EMBL" id="JACKXD010000002">
    <property type="protein sequence ID" value="MBB6645719.1"/>
    <property type="molecule type" value="Genomic_DNA"/>
</dbReference>
<evidence type="ECO:0000256" key="2">
    <source>
        <dbReference type="SAM" id="Phobius"/>
    </source>
</evidence>
<dbReference type="Pfam" id="PF23994">
    <property type="entry name" value="DUF7312"/>
    <property type="match status" value="1"/>
</dbReference>
<keyword evidence="2" id="KW-1133">Transmembrane helix</keyword>
<protein>
    <recommendedName>
        <fullName evidence="3">DUF7312 domain-containing protein</fullName>
    </recommendedName>
</protein>
<keyword evidence="2" id="KW-0472">Membrane</keyword>
<dbReference type="Proteomes" id="UP000546257">
    <property type="component" value="Unassembled WGS sequence"/>
</dbReference>